<gene>
    <name evidence="1" type="ORF">LCGC14_1572690</name>
</gene>
<accession>A0A0F9L0D3</accession>
<proteinExistence type="predicted"/>
<organism evidence="1">
    <name type="scientific">marine sediment metagenome</name>
    <dbReference type="NCBI Taxonomy" id="412755"/>
    <lineage>
        <taxon>unclassified sequences</taxon>
        <taxon>metagenomes</taxon>
        <taxon>ecological metagenomes</taxon>
    </lineage>
</organism>
<protein>
    <recommendedName>
        <fullName evidence="2">Rubredoxin-like domain-containing protein</fullName>
    </recommendedName>
</protein>
<evidence type="ECO:0000313" key="1">
    <source>
        <dbReference type="EMBL" id="KKM27643.1"/>
    </source>
</evidence>
<reference evidence="1" key="1">
    <citation type="journal article" date="2015" name="Nature">
        <title>Complex archaea that bridge the gap between prokaryotes and eukaryotes.</title>
        <authorList>
            <person name="Spang A."/>
            <person name="Saw J.H."/>
            <person name="Jorgensen S.L."/>
            <person name="Zaremba-Niedzwiedzka K."/>
            <person name="Martijn J."/>
            <person name="Lind A.E."/>
            <person name="van Eijk R."/>
            <person name="Schleper C."/>
            <person name="Guy L."/>
            <person name="Ettema T.J."/>
        </authorList>
    </citation>
    <scope>NUCLEOTIDE SEQUENCE</scope>
</reference>
<evidence type="ECO:0008006" key="2">
    <source>
        <dbReference type="Google" id="ProtNLM"/>
    </source>
</evidence>
<dbReference type="EMBL" id="LAZR01012284">
    <property type="protein sequence ID" value="KKM27643.1"/>
    <property type="molecule type" value="Genomic_DNA"/>
</dbReference>
<dbReference type="AlphaFoldDB" id="A0A0F9L0D3"/>
<sequence>MRTPVECKNCGIKWVRIVSSGTDIEFTHDEQYNCPACGSNYYVVLIEGEK</sequence>
<name>A0A0F9L0D3_9ZZZZ</name>
<comment type="caution">
    <text evidence="1">The sequence shown here is derived from an EMBL/GenBank/DDBJ whole genome shotgun (WGS) entry which is preliminary data.</text>
</comment>